<keyword evidence="3" id="KW-1185">Reference proteome</keyword>
<evidence type="ECO:0000256" key="1">
    <source>
        <dbReference type="SAM" id="Phobius"/>
    </source>
</evidence>
<dbReference type="Proteomes" id="UP000537161">
    <property type="component" value="Unassembled WGS sequence"/>
</dbReference>
<dbReference type="AlphaFoldDB" id="A0A7W9B392"/>
<keyword evidence="1" id="KW-0472">Membrane</keyword>
<proteinExistence type="predicted"/>
<protein>
    <submittedName>
        <fullName evidence="2">Uncharacterized protein</fullName>
    </submittedName>
</protein>
<reference evidence="2 3" key="1">
    <citation type="submission" date="2020-08" db="EMBL/GenBank/DDBJ databases">
        <title>Genomic Encyclopedia of Type Strains, Phase IV (KMG-IV): sequencing the most valuable type-strain genomes for metagenomic binning, comparative biology and taxonomic classification.</title>
        <authorList>
            <person name="Goeker M."/>
        </authorList>
    </citation>
    <scope>NUCLEOTIDE SEQUENCE [LARGE SCALE GENOMIC DNA]</scope>
    <source>
        <strain evidence="2 3">DSM 27163</strain>
    </source>
</reference>
<evidence type="ECO:0000313" key="2">
    <source>
        <dbReference type="EMBL" id="MBB5705452.1"/>
    </source>
</evidence>
<feature type="transmembrane region" description="Helical" evidence="1">
    <location>
        <begin position="9"/>
        <end position="31"/>
    </location>
</feature>
<organism evidence="2 3">
    <name type="scientific">Sphingopyxis panaciterrulae</name>
    <dbReference type="NCBI Taxonomy" id="462372"/>
    <lineage>
        <taxon>Bacteria</taxon>
        <taxon>Pseudomonadati</taxon>
        <taxon>Pseudomonadota</taxon>
        <taxon>Alphaproteobacteria</taxon>
        <taxon>Sphingomonadales</taxon>
        <taxon>Sphingomonadaceae</taxon>
        <taxon>Sphingopyxis</taxon>
    </lineage>
</organism>
<accession>A0A7W9B392</accession>
<gene>
    <name evidence="2" type="ORF">FHR21_000777</name>
</gene>
<comment type="caution">
    <text evidence="2">The sequence shown here is derived from an EMBL/GenBank/DDBJ whole genome shotgun (WGS) entry which is preliminary data.</text>
</comment>
<evidence type="ECO:0000313" key="3">
    <source>
        <dbReference type="Proteomes" id="UP000537161"/>
    </source>
</evidence>
<keyword evidence="1" id="KW-1133">Transmembrane helix</keyword>
<keyword evidence="1" id="KW-0812">Transmembrane</keyword>
<dbReference type="EMBL" id="JACIJH010000001">
    <property type="protein sequence ID" value="MBB5705452.1"/>
    <property type="molecule type" value="Genomic_DNA"/>
</dbReference>
<name>A0A7W9B392_9SPHN</name>
<sequence>MLAMLRSDWLYSMLAGFAIGTLIVVLGAPAVPPLP</sequence>